<dbReference type="PANTHER" id="PTHR24208:SF166">
    <property type="entry name" value="LIM HOMEOBOX TRANSCRIPTION FACTOR 1 ALPHA, ISOFORM B"/>
    <property type="match status" value="1"/>
</dbReference>
<evidence type="ECO:0000256" key="1">
    <source>
        <dbReference type="ARBA" id="ARBA00004123"/>
    </source>
</evidence>
<dbReference type="OrthoDB" id="6159439at2759"/>
<dbReference type="KEGG" id="ztr:MYCGRDRAFT_108699"/>
<evidence type="ECO:0000256" key="2">
    <source>
        <dbReference type="ARBA" id="ARBA00023125"/>
    </source>
</evidence>
<evidence type="ECO:0000313" key="9">
    <source>
        <dbReference type="EMBL" id="EGP89324.1"/>
    </source>
</evidence>
<dbReference type="InParanoid" id="F9X6Y4"/>
<evidence type="ECO:0000256" key="6">
    <source>
        <dbReference type="RuleBase" id="RU000682"/>
    </source>
</evidence>
<feature type="compositionally biased region" description="Acidic residues" evidence="7">
    <location>
        <begin position="282"/>
        <end position="299"/>
    </location>
</feature>
<feature type="domain" description="Homeobox" evidence="8">
    <location>
        <begin position="313"/>
        <end position="374"/>
    </location>
</feature>
<feature type="region of interest" description="Disordered" evidence="7">
    <location>
        <begin position="401"/>
        <end position="424"/>
    </location>
</feature>
<evidence type="ECO:0000256" key="5">
    <source>
        <dbReference type="PROSITE-ProRule" id="PRU00108"/>
    </source>
</evidence>
<dbReference type="SMART" id="SM00389">
    <property type="entry name" value="HOX"/>
    <property type="match status" value="1"/>
</dbReference>
<feature type="compositionally biased region" description="Polar residues" evidence="7">
    <location>
        <begin position="690"/>
        <end position="699"/>
    </location>
</feature>
<accession>F9X6Y4</accession>
<evidence type="ECO:0000256" key="4">
    <source>
        <dbReference type="ARBA" id="ARBA00023242"/>
    </source>
</evidence>
<organism evidence="9 10">
    <name type="scientific">Zymoseptoria tritici (strain CBS 115943 / IPO323)</name>
    <name type="common">Speckled leaf blotch fungus</name>
    <name type="synonym">Septoria tritici</name>
    <dbReference type="NCBI Taxonomy" id="336722"/>
    <lineage>
        <taxon>Eukaryota</taxon>
        <taxon>Fungi</taxon>
        <taxon>Dikarya</taxon>
        <taxon>Ascomycota</taxon>
        <taxon>Pezizomycotina</taxon>
        <taxon>Dothideomycetes</taxon>
        <taxon>Dothideomycetidae</taxon>
        <taxon>Mycosphaerellales</taxon>
        <taxon>Mycosphaerellaceae</taxon>
        <taxon>Zymoseptoria</taxon>
    </lineage>
</organism>
<dbReference type="GO" id="GO:0000981">
    <property type="term" value="F:DNA-binding transcription factor activity, RNA polymerase II-specific"/>
    <property type="evidence" value="ECO:0007669"/>
    <property type="project" value="TreeGrafter"/>
</dbReference>
<dbReference type="GO" id="GO:0000977">
    <property type="term" value="F:RNA polymerase II transcription regulatory region sequence-specific DNA binding"/>
    <property type="evidence" value="ECO:0007669"/>
    <property type="project" value="TreeGrafter"/>
</dbReference>
<feature type="region of interest" description="Disordered" evidence="7">
    <location>
        <begin position="670"/>
        <end position="710"/>
    </location>
</feature>
<dbReference type="AlphaFoldDB" id="F9X6Y4"/>
<reference evidence="9 10" key="1">
    <citation type="journal article" date="2011" name="PLoS Genet.">
        <title>Finished genome of the fungal wheat pathogen Mycosphaerella graminicola reveals dispensome structure, chromosome plasticity, and stealth pathogenesis.</title>
        <authorList>
            <person name="Goodwin S.B."/>
            <person name="Ben M'barek S."/>
            <person name="Dhillon B."/>
            <person name="Wittenberg A.H.J."/>
            <person name="Crane C.F."/>
            <person name="Hane J.K."/>
            <person name="Foster A.J."/>
            <person name="Van der Lee T.A.J."/>
            <person name="Grimwood J."/>
            <person name="Aerts A."/>
            <person name="Antoniw J."/>
            <person name="Bailey A."/>
            <person name="Bluhm B."/>
            <person name="Bowler J."/>
            <person name="Bristow J."/>
            <person name="van der Burgt A."/>
            <person name="Canto-Canche B."/>
            <person name="Churchill A.C.L."/>
            <person name="Conde-Ferraez L."/>
            <person name="Cools H.J."/>
            <person name="Coutinho P.M."/>
            <person name="Csukai M."/>
            <person name="Dehal P."/>
            <person name="De Wit P."/>
            <person name="Donzelli B."/>
            <person name="van de Geest H.C."/>
            <person name="van Ham R.C.H.J."/>
            <person name="Hammond-Kosack K.E."/>
            <person name="Henrissat B."/>
            <person name="Kilian A."/>
            <person name="Kobayashi A.K."/>
            <person name="Koopmann E."/>
            <person name="Kourmpetis Y."/>
            <person name="Kuzniar A."/>
            <person name="Lindquist E."/>
            <person name="Lombard V."/>
            <person name="Maliepaard C."/>
            <person name="Martins N."/>
            <person name="Mehrabi R."/>
            <person name="Nap J.P.H."/>
            <person name="Ponomarenko A."/>
            <person name="Rudd J.J."/>
            <person name="Salamov A."/>
            <person name="Schmutz J."/>
            <person name="Schouten H.J."/>
            <person name="Shapiro H."/>
            <person name="Stergiopoulos I."/>
            <person name="Torriani S.F.F."/>
            <person name="Tu H."/>
            <person name="de Vries R.P."/>
            <person name="Waalwijk C."/>
            <person name="Ware S.B."/>
            <person name="Wiebenga A."/>
            <person name="Zwiers L.-H."/>
            <person name="Oliver R.P."/>
            <person name="Grigoriev I.V."/>
            <person name="Kema G.H.J."/>
        </authorList>
    </citation>
    <scope>NUCLEOTIDE SEQUENCE [LARGE SCALE GENOMIC DNA]</scope>
    <source>
        <strain evidence="10">CBS 115943 / IPO323</strain>
    </source>
</reference>
<gene>
    <name evidence="9" type="ORF">MYCGRDRAFT_108699</name>
</gene>
<comment type="subcellular location">
    <subcellularLocation>
        <location evidence="1 5 6">Nucleus</location>
    </subcellularLocation>
</comment>
<feature type="region of interest" description="Disordered" evidence="7">
    <location>
        <begin position="534"/>
        <end position="568"/>
    </location>
</feature>
<dbReference type="Proteomes" id="UP000008062">
    <property type="component" value="Chromosome 3"/>
</dbReference>
<dbReference type="Gene3D" id="1.10.10.60">
    <property type="entry name" value="Homeodomain-like"/>
    <property type="match status" value="1"/>
</dbReference>
<dbReference type="PANTHER" id="PTHR24208">
    <property type="entry name" value="LIM/HOMEOBOX PROTEIN LHX"/>
    <property type="match status" value="1"/>
</dbReference>
<feature type="compositionally biased region" description="Polar residues" evidence="7">
    <location>
        <begin position="534"/>
        <end position="561"/>
    </location>
</feature>
<dbReference type="Pfam" id="PF00046">
    <property type="entry name" value="Homeodomain"/>
    <property type="match status" value="1"/>
</dbReference>
<proteinExistence type="predicted"/>
<dbReference type="GO" id="GO:0005634">
    <property type="term" value="C:nucleus"/>
    <property type="evidence" value="ECO:0007669"/>
    <property type="project" value="UniProtKB-SubCell"/>
</dbReference>
<feature type="compositionally biased region" description="Low complexity" evidence="7">
    <location>
        <begin position="403"/>
        <end position="421"/>
    </location>
</feature>
<dbReference type="eggNOG" id="KOG0849">
    <property type="taxonomic scope" value="Eukaryota"/>
</dbReference>
<dbReference type="HOGENOM" id="CLU_388928_0_0_1"/>
<keyword evidence="10" id="KW-1185">Reference proteome</keyword>
<dbReference type="InterPro" id="IPR050453">
    <property type="entry name" value="LIM_Homeobox_TF"/>
</dbReference>
<dbReference type="EMBL" id="CM001198">
    <property type="protein sequence ID" value="EGP89324.1"/>
    <property type="molecule type" value="Genomic_DNA"/>
</dbReference>
<dbReference type="InterPro" id="IPR001356">
    <property type="entry name" value="HD"/>
</dbReference>
<keyword evidence="3 5" id="KW-0371">Homeobox</keyword>
<evidence type="ECO:0000256" key="7">
    <source>
        <dbReference type="SAM" id="MobiDB-lite"/>
    </source>
</evidence>
<protein>
    <recommendedName>
        <fullName evidence="8">Homeobox domain-containing protein</fullName>
    </recommendedName>
</protein>
<dbReference type="RefSeq" id="XP_003854348.1">
    <property type="nucleotide sequence ID" value="XM_003854300.1"/>
</dbReference>
<dbReference type="SUPFAM" id="SSF46689">
    <property type="entry name" value="Homeodomain-like"/>
    <property type="match status" value="1"/>
</dbReference>
<keyword evidence="4 5" id="KW-0539">Nucleus</keyword>
<evidence type="ECO:0000313" key="10">
    <source>
        <dbReference type="Proteomes" id="UP000008062"/>
    </source>
</evidence>
<feature type="region of interest" description="Disordered" evidence="7">
    <location>
        <begin position="251"/>
        <end position="306"/>
    </location>
</feature>
<evidence type="ECO:0000259" key="8">
    <source>
        <dbReference type="PROSITE" id="PS50071"/>
    </source>
</evidence>
<name>F9X6Y4_ZYMTI</name>
<keyword evidence="2 5" id="KW-0238">DNA-binding</keyword>
<feature type="DNA-binding region" description="Homeobox" evidence="5">
    <location>
        <begin position="315"/>
        <end position="375"/>
    </location>
</feature>
<dbReference type="GeneID" id="13395535"/>
<dbReference type="PROSITE" id="PS50071">
    <property type="entry name" value="HOMEOBOX_2"/>
    <property type="match status" value="1"/>
</dbReference>
<evidence type="ECO:0000256" key="3">
    <source>
        <dbReference type="ARBA" id="ARBA00023155"/>
    </source>
</evidence>
<dbReference type="CDD" id="cd00086">
    <property type="entry name" value="homeodomain"/>
    <property type="match status" value="1"/>
</dbReference>
<dbReference type="InterPro" id="IPR009057">
    <property type="entry name" value="Homeodomain-like_sf"/>
</dbReference>
<dbReference type="STRING" id="336722.F9X6Y4"/>
<sequence length="710" mass="78928">MQGFISPRRDRPCNANPDDHRWTLNHNYLARCGNHIFRSGEVGAIDRYQHFGTNTLYLSIPNIAYEATPRIAWKMSRFGPCYRVPILEACDLEMNPPKQTHWLVDRRFGGGVASVVHAGAAVQSSEAKNVRKRRQALSTTTHTIELPNLHMRDSNGSLAANHTCIIHQLSECGLGNYRAAVHRDTPLLHPPISNINFLTHVFLQTSQVGLCAVLVQRKSPLYQPLSKWWEEGSWFHFRRRPHHLIQPTVTGVSMSAKSADSAPPSPANRLTPRSAEQSVKADDDDEEMVDSGGEDEDDALDKVNMTPAEIRAQKRKMKRHRLTHTQTRFLVSEFARQAHPDAAHRDRLAREIPGLSSRQVQVWFQNRRAKLKRCSTADRDRIMRSRALPADFDNTKALRSQYGASPSSMSASTPAASGGPTFADHTSARSLALETTQRMSEYDGRKHAYASPTGVSPALGSFAFTPPAAGNISPDSGEVLSPYILQHPNVQDTSRRHGIGMPPASHGYPHQSASYQLPYEERLVRHAADVTSTPLRSSVSHTGLRTTSGSIHTLPERSSSFPEHDSQERSGFYAHGNLVTPAASEQEPFGLGFSYYQQSERLQQQPTVDFDVLRRTSSLGSMYQPFATAAYTPSPYGQHAPHQLSSTLPSEYRSHLTNAGPIEHAIASHTSREYQPSSASRPPHFATGDDFNSSFQLRTDMNDTILPPTY</sequence>